<accession>A0ABQ6HHY7</accession>
<name>A0ABQ6HHY7_9MICO</name>
<gene>
    <name evidence="1" type="ORF">GCM10025862_02400</name>
</gene>
<dbReference type="EMBL" id="BSUJ01000001">
    <property type="protein sequence ID" value="GMA18219.1"/>
    <property type="molecule type" value="Genomic_DNA"/>
</dbReference>
<organism evidence="1 2">
    <name type="scientific">Arsenicicoccus piscis</name>
    <dbReference type="NCBI Taxonomy" id="673954"/>
    <lineage>
        <taxon>Bacteria</taxon>
        <taxon>Bacillati</taxon>
        <taxon>Actinomycetota</taxon>
        <taxon>Actinomycetes</taxon>
        <taxon>Micrococcales</taxon>
        <taxon>Intrasporangiaceae</taxon>
        <taxon>Arsenicicoccus</taxon>
    </lineage>
</organism>
<proteinExistence type="predicted"/>
<protein>
    <submittedName>
        <fullName evidence="1">Uncharacterized protein</fullName>
    </submittedName>
</protein>
<keyword evidence="2" id="KW-1185">Reference proteome</keyword>
<sequence length="140" mass="14723">MLEQVRQEQRVELLVVGEVLGQHRDQPAAAGDLHRRGVGVGADGPGRQHLQVAADAAADVEGAAELLLPQLLLVGPLHLEHPFPPDLLARHQPLGVGLVPGRGGAVGPVRHARELPVHSSLEKEPDVAVAGGLSLLPTRR</sequence>
<comment type="caution">
    <text evidence="1">The sequence shown here is derived from an EMBL/GenBank/DDBJ whole genome shotgun (WGS) entry which is preliminary data.</text>
</comment>
<reference evidence="2" key="1">
    <citation type="journal article" date="2019" name="Int. J. Syst. Evol. Microbiol.">
        <title>The Global Catalogue of Microorganisms (GCM) 10K type strain sequencing project: providing services to taxonomists for standard genome sequencing and annotation.</title>
        <authorList>
            <consortium name="The Broad Institute Genomics Platform"/>
            <consortium name="The Broad Institute Genome Sequencing Center for Infectious Disease"/>
            <person name="Wu L."/>
            <person name="Ma J."/>
        </authorList>
    </citation>
    <scope>NUCLEOTIDE SEQUENCE [LARGE SCALE GENOMIC DNA]</scope>
    <source>
        <strain evidence="2">NBRC 105830</strain>
    </source>
</reference>
<dbReference type="Proteomes" id="UP001157109">
    <property type="component" value="Unassembled WGS sequence"/>
</dbReference>
<evidence type="ECO:0000313" key="2">
    <source>
        <dbReference type="Proteomes" id="UP001157109"/>
    </source>
</evidence>
<evidence type="ECO:0000313" key="1">
    <source>
        <dbReference type="EMBL" id="GMA18219.1"/>
    </source>
</evidence>